<gene>
    <name evidence="2" type="ORF">ABK905_01375</name>
</gene>
<dbReference type="InterPro" id="IPR023286">
    <property type="entry name" value="ABATE_dom_sf"/>
</dbReference>
<accession>A0AAU7QA45</accession>
<proteinExistence type="predicted"/>
<dbReference type="PANTHER" id="PTHR35525:SF3">
    <property type="entry name" value="BLL6575 PROTEIN"/>
    <property type="match status" value="1"/>
</dbReference>
<protein>
    <submittedName>
        <fullName evidence="2">CGNR zinc finger domain-containing protein</fullName>
    </submittedName>
</protein>
<dbReference type="AlphaFoldDB" id="A0AAU7QA45"/>
<evidence type="ECO:0000259" key="1">
    <source>
        <dbReference type="Pfam" id="PF11706"/>
    </source>
</evidence>
<organism evidence="2">
    <name type="scientific">Acerihabitans sp. KWT182</name>
    <dbReference type="NCBI Taxonomy" id="3157919"/>
    <lineage>
        <taxon>Bacteria</taxon>
        <taxon>Pseudomonadati</taxon>
        <taxon>Pseudomonadota</taxon>
        <taxon>Gammaproteobacteria</taxon>
        <taxon>Enterobacterales</taxon>
        <taxon>Pectobacteriaceae</taxon>
        <taxon>Acerihabitans</taxon>
    </lineage>
</organism>
<feature type="domain" description="Zinc finger CGNR" evidence="1">
    <location>
        <begin position="84"/>
        <end position="124"/>
    </location>
</feature>
<dbReference type="SUPFAM" id="SSF160904">
    <property type="entry name" value="Jann2411-like"/>
    <property type="match status" value="1"/>
</dbReference>
<name>A0AAU7QA45_9GAMM</name>
<dbReference type="PANTHER" id="PTHR35525">
    <property type="entry name" value="BLL6575 PROTEIN"/>
    <property type="match status" value="1"/>
</dbReference>
<dbReference type="InterPro" id="IPR021005">
    <property type="entry name" value="Znf_CGNR"/>
</dbReference>
<dbReference type="Pfam" id="PF11706">
    <property type="entry name" value="zf-CGNR"/>
    <property type="match status" value="1"/>
</dbReference>
<dbReference type="InterPro" id="IPR010852">
    <property type="entry name" value="ABATE"/>
</dbReference>
<evidence type="ECO:0000313" key="2">
    <source>
        <dbReference type="EMBL" id="XBS70014.1"/>
    </source>
</evidence>
<dbReference type="Pfam" id="PF07336">
    <property type="entry name" value="ABATE"/>
    <property type="match status" value="1"/>
</dbReference>
<reference evidence="2" key="1">
    <citation type="submission" date="2024-06" db="EMBL/GenBank/DDBJ databases">
        <authorList>
            <person name="Coelho C."/>
            <person name="Bento M."/>
            <person name="Garcia E."/>
            <person name="Camelo A."/>
            <person name="Brandao I."/>
            <person name="Espirito Santo C."/>
            <person name="Trovao J."/>
            <person name="Verissimo A."/>
            <person name="Costa J."/>
            <person name="Tiago I."/>
        </authorList>
    </citation>
    <scope>NUCLEOTIDE SEQUENCE</scope>
    <source>
        <strain evidence="2">KWT182</strain>
    </source>
</reference>
<dbReference type="EMBL" id="CP157947">
    <property type="protein sequence ID" value="XBS70014.1"/>
    <property type="molecule type" value="Genomic_DNA"/>
</dbReference>
<sequence>MDEARSLRETVRELVRHKKAGQPANIGKLNAYLAQAASYPMLKENQAGELSIERIYRPQTAKQLLGPLAERAADLLANVDFELVRECENHECCLWFYDKTKSHRRRWCSMSVCGNRYKVAKFRQSQKEVRQTTSR</sequence>
<dbReference type="Gene3D" id="1.10.3300.10">
    <property type="entry name" value="Jann2411-like domain"/>
    <property type="match status" value="1"/>
</dbReference>